<dbReference type="CDD" id="cd04301">
    <property type="entry name" value="NAT_SF"/>
    <property type="match status" value="1"/>
</dbReference>
<dbReference type="Proteomes" id="UP000254634">
    <property type="component" value="Unassembled WGS sequence"/>
</dbReference>
<dbReference type="PANTHER" id="PTHR43233:SF1">
    <property type="entry name" value="FAMILY N-ACETYLTRANSFERASE, PUTATIVE (AFU_ORTHOLOGUE AFUA_6G03350)-RELATED"/>
    <property type="match status" value="1"/>
</dbReference>
<proteinExistence type="predicted"/>
<gene>
    <name evidence="2" type="ORF">NCTC13765_00281</name>
</gene>
<dbReference type="GO" id="GO:0016747">
    <property type="term" value="F:acyltransferase activity, transferring groups other than amino-acyl groups"/>
    <property type="evidence" value="ECO:0007669"/>
    <property type="project" value="InterPro"/>
</dbReference>
<dbReference type="Pfam" id="PF13673">
    <property type="entry name" value="Acetyltransf_10"/>
    <property type="match status" value="1"/>
</dbReference>
<dbReference type="SUPFAM" id="SSF55729">
    <property type="entry name" value="Acyl-CoA N-acyltransferases (Nat)"/>
    <property type="match status" value="1"/>
</dbReference>
<dbReference type="PROSITE" id="PS51186">
    <property type="entry name" value="GNAT"/>
    <property type="match status" value="1"/>
</dbReference>
<protein>
    <submittedName>
        <fullName evidence="2">Acetyltransferase</fullName>
    </submittedName>
</protein>
<feature type="domain" description="N-acetyltransferase" evidence="1">
    <location>
        <begin position="5"/>
        <end position="132"/>
    </location>
</feature>
<sequence>MIDYTNQKKITAQQFAHVLEQSGIHRPTKDLSRLQKMLDEADILWTAWDGERLVGVARSLTDFSYACYLSDLAVDESYQKQGIGKILVEKTRQQIGEEVALILLSAPNAMDYYPKIGFETVDNAFIIKRKPF</sequence>
<dbReference type="STRING" id="1123307.GCA_000380065_01700"/>
<name>A0A380KWB6_9STRE</name>
<accession>A0A380KWB6</accession>
<organism evidence="2 3">
    <name type="scientific">Streptococcus massiliensis</name>
    <dbReference type="NCBI Taxonomy" id="313439"/>
    <lineage>
        <taxon>Bacteria</taxon>
        <taxon>Bacillati</taxon>
        <taxon>Bacillota</taxon>
        <taxon>Bacilli</taxon>
        <taxon>Lactobacillales</taxon>
        <taxon>Streptococcaceae</taxon>
        <taxon>Streptococcus</taxon>
    </lineage>
</organism>
<dbReference type="InterPro" id="IPR053144">
    <property type="entry name" value="Acetyltransferase_Butenolide"/>
</dbReference>
<evidence type="ECO:0000313" key="3">
    <source>
        <dbReference type="Proteomes" id="UP000254634"/>
    </source>
</evidence>
<dbReference type="OrthoDB" id="9775804at2"/>
<dbReference type="AlphaFoldDB" id="A0A380KWB6"/>
<dbReference type="EMBL" id="UHFR01000005">
    <property type="protein sequence ID" value="SUN75841.1"/>
    <property type="molecule type" value="Genomic_DNA"/>
</dbReference>
<dbReference type="InterPro" id="IPR016181">
    <property type="entry name" value="Acyl_CoA_acyltransferase"/>
</dbReference>
<reference evidence="2" key="1">
    <citation type="submission" date="2018-06" db="EMBL/GenBank/DDBJ databases">
        <authorList>
            <consortium name="Pathogen Informatics"/>
            <person name="Doyle S."/>
        </authorList>
    </citation>
    <scope>NUCLEOTIDE SEQUENCE [LARGE SCALE GENOMIC DNA]</scope>
    <source>
        <strain evidence="2">NCTC13765</strain>
    </source>
</reference>
<dbReference type="InterPro" id="IPR000182">
    <property type="entry name" value="GNAT_dom"/>
</dbReference>
<evidence type="ECO:0000259" key="1">
    <source>
        <dbReference type="PROSITE" id="PS51186"/>
    </source>
</evidence>
<dbReference type="Gene3D" id="3.40.630.30">
    <property type="match status" value="1"/>
</dbReference>
<keyword evidence="3" id="KW-1185">Reference proteome</keyword>
<dbReference type="PANTHER" id="PTHR43233">
    <property type="entry name" value="FAMILY N-ACETYLTRANSFERASE, PUTATIVE (AFU_ORTHOLOGUE AFUA_6G03350)-RELATED"/>
    <property type="match status" value="1"/>
</dbReference>
<evidence type="ECO:0000313" key="2">
    <source>
        <dbReference type="EMBL" id="SUN75841.1"/>
    </source>
</evidence>
<keyword evidence="2" id="KW-0808">Transferase</keyword>
<dbReference type="RefSeq" id="WP_018372415.1">
    <property type="nucleotide sequence ID" value="NZ_UHFR01000005.1"/>
</dbReference>